<dbReference type="AlphaFoldDB" id="A0A4S8LE15"/>
<feature type="non-terminal residue" evidence="6">
    <location>
        <position position="1"/>
    </location>
</feature>
<dbReference type="EMBL" id="ML179459">
    <property type="protein sequence ID" value="THU87206.1"/>
    <property type="molecule type" value="Genomic_DNA"/>
</dbReference>
<keyword evidence="3" id="KW-0863">Zinc-finger</keyword>
<accession>A0A4S8LE15</accession>
<sequence>STVYKHYEKPRVVIQNDVVKYVFRCKSAKTEIVRARYDTATTNLVNHRDSCEKRVAPPEQAITAYLPGGHYNKGEFRVHRALWIGRRNRPHRSITDPEFKKMLLSLNTNALLQSRQTVSRDIIRIHNLSTPHIASILQQHKGFLHISFDGWTAPNVLSFFGIDVHYADERGNLVSFTLDFVP</sequence>
<evidence type="ECO:0000313" key="7">
    <source>
        <dbReference type="Proteomes" id="UP000297245"/>
    </source>
</evidence>
<keyword evidence="4" id="KW-0862">Zinc</keyword>
<dbReference type="GO" id="GO:0008270">
    <property type="term" value="F:zinc ion binding"/>
    <property type="evidence" value="ECO:0007669"/>
    <property type="project" value="UniProtKB-KW"/>
</dbReference>
<evidence type="ECO:0000256" key="2">
    <source>
        <dbReference type="ARBA" id="ARBA00022723"/>
    </source>
</evidence>
<proteinExistence type="predicted"/>
<evidence type="ECO:0000256" key="3">
    <source>
        <dbReference type="ARBA" id="ARBA00022771"/>
    </source>
</evidence>
<comment type="subcellular location">
    <subcellularLocation>
        <location evidence="1">Nucleus</location>
    </subcellularLocation>
</comment>
<dbReference type="Proteomes" id="UP000297245">
    <property type="component" value="Unassembled WGS sequence"/>
</dbReference>
<keyword evidence="5" id="KW-0539">Nucleus</keyword>
<dbReference type="GO" id="GO:0005634">
    <property type="term" value="C:nucleus"/>
    <property type="evidence" value="ECO:0007669"/>
    <property type="project" value="UniProtKB-SubCell"/>
</dbReference>
<keyword evidence="7" id="KW-1185">Reference proteome</keyword>
<gene>
    <name evidence="6" type="ORF">K435DRAFT_682070</name>
</gene>
<reference evidence="6 7" key="1">
    <citation type="journal article" date="2019" name="Nat. Ecol. Evol.">
        <title>Megaphylogeny resolves global patterns of mushroom evolution.</title>
        <authorList>
            <person name="Varga T."/>
            <person name="Krizsan K."/>
            <person name="Foldi C."/>
            <person name="Dima B."/>
            <person name="Sanchez-Garcia M."/>
            <person name="Sanchez-Ramirez S."/>
            <person name="Szollosi G.J."/>
            <person name="Szarkandi J.G."/>
            <person name="Papp V."/>
            <person name="Albert L."/>
            <person name="Andreopoulos W."/>
            <person name="Angelini C."/>
            <person name="Antonin V."/>
            <person name="Barry K.W."/>
            <person name="Bougher N.L."/>
            <person name="Buchanan P."/>
            <person name="Buyck B."/>
            <person name="Bense V."/>
            <person name="Catcheside P."/>
            <person name="Chovatia M."/>
            <person name="Cooper J."/>
            <person name="Damon W."/>
            <person name="Desjardin D."/>
            <person name="Finy P."/>
            <person name="Geml J."/>
            <person name="Haridas S."/>
            <person name="Hughes K."/>
            <person name="Justo A."/>
            <person name="Karasinski D."/>
            <person name="Kautmanova I."/>
            <person name="Kiss B."/>
            <person name="Kocsube S."/>
            <person name="Kotiranta H."/>
            <person name="LaButti K.M."/>
            <person name="Lechner B.E."/>
            <person name="Liimatainen K."/>
            <person name="Lipzen A."/>
            <person name="Lukacs Z."/>
            <person name="Mihaltcheva S."/>
            <person name="Morgado L.N."/>
            <person name="Niskanen T."/>
            <person name="Noordeloos M.E."/>
            <person name="Ohm R.A."/>
            <person name="Ortiz-Santana B."/>
            <person name="Ovrebo C."/>
            <person name="Racz N."/>
            <person name="Riley R."/>
            <person name="Savchenko A."/>
            <person name="Shiryaev A."/>
            <person name="Soop K."/>
            <person name="Spirin V."/>
            <person name="Szebenyi C."/>
            <person name="Tomsovsky M."/>
            <person name="Tulloss R.E."/>
            <person name="Uehling J."/>
            <person name="Grigoriev I.V."/>
            <person name="Vagvolgyi C."/>
            <person name="Papp T."/>
            <person name="Martin F.M."/>
            <person name="Miettinen O."/>
            <person name="Hibbett D.S."/>
            <person name="Nagy L.G."/>
        </authorList>
    </citation>
    <scope>NUCLEOTIDE SEQUENCE [LARGE SCALE GENOMIC DNA]</scope>
    <source>
        <strain evidence="6 7">CBS 962.96</strain>
    </source>
</reference>
<dbReference type="InterPro" id="IPR052035">
    <property type="entry name" value="ZnF_BED_domain_contain"/>
</dbReference>
<protein>
    <recommendedName>
        <fullName evidence="8">DUF659 domain-containing protein</fullName>
    </recommendedName>
</protein>
<dbReference type="OrthoDB" id="3247971at2759"/>
<keyword evidence="2" id="KW-0479">Metal-binding</keyword>
<organism evidence="6 7">
    <name type="scientific">Dendrothele bispora (strain CBS 962.96)</name>
    <dbReference type="NCBI Taxonomy" id="1314807"/>
    <lineage>
        <taxon>Eukaryota</taxon>
        <taxon>Fungi</taxon>
        <taxon>Dikarya</taxon>
        <taxon>Basidiomycota</taxon>
        <taxon>Agaricomycotina</taxon>
        <taxon>Agaricomycetes</taxon>
        <taxon>Agaricomycetidae</taxon>
        <taxon>Agaricales</taxon>
        <taxon>Agaricales incertae sedis</taxon>
        <taxon>Dendrothele</taxon>
    </lineage>
</organism>
<evidence type="ECO:0008006" key="8">
    <source>
        <dbReference type="Google" id="ProtNLM"/>
    </source>
</evidence>
<evidence type="ECO:0000313" key="6">
    <source>
        <dbReference type="EMBL" id="THU87206.1"/>
    </source>
</evidence>
<name>A0A4S8LE15_DENBC</name>
<evidence type="ECO:0000256" key="5">
    <source>
        <dbReference type="ARBA" id="ARBA00023242"/>
    </source>
</evidence>
<evidence type="ECO:0000256" key="1">
    <source>
        <dbReference type="ARBA" id="ARBA00004123"/>
    </source>
</evidence>
<dbReference type="PANTHER" id="PTHR46481:SF10">
    <property type="entry name" value="ZINC FINGER BED DOMAIN-CONTAINING PROTEIN 39"/>
    <property type="match status" value="1"/>
</dbReference>
<evidence type="ECO:0000256" key="4">
    <source>
        <dbReference type="ARBA" id="ARBA00022833"/>
    </source>
</evidence>
<dbReference type="PANTHER" id="PTHR46481">
    <property type="entry name" value="ZINC FINGER BED DOMAIN-CONTAINING PROTEIN 4"/>
    <property type="match status" value="1"/>
</dbReference>